<evidence type="ECO:0000313" key="3">
    <source>
        <dbReference type="Proteomes" id="UP001620461"/>
    </source>
</evidence>
<reference evidence="2 3" key="1">
    <citation type="submission" date="2020-10" db="EMBL/GenBank/DDBJ databases">
        <title>Phylogeny of dyella-like bacteria.</title>
        <authorList>
            <person name="Fu J."/>
        </authorList>
    </citation>
    <scope>NUCLEOTIDE SEQUENCE [LARGE SCALE GENOMIC DNA]</scope>
    <source>
        <strain evidence="2 3">JP1</strain>
    </source>
</reference>
<dbReference type="Proteomes" id="UP001620461">
    <property type="component" value="Unassembled WGS sequence"/>
</dbReference>
<organism evidence="2 3">
    <name type="scientific">Dyella jejuensis</name>
    <dbReference type="NCBI Taxonomy" id="1432009"/>
    <lineage>
        <taxon>Bacteria</taxon>
        <taxon>Pseudomonadati</taxon>
        <taxon>Pseudomonadota</taxon>
        <taxon>Gammaproteobacteria</taxon>
        <taxon>Lysobacterales</taxon>
        <taxon>Rhodanobacteraceae</taxon>
        <taxon>Dyella</taxon>
    </lineage>
</organism>
<protein>
    <submittedName>
        <fullName evidence="2">Transposase</fullName>
    </submittedName>
</protein>
<dbReference type="Pfam" id="PF13683">
    <property type="entry name" value="rve_3"/>
    <property type="match status" value="1"/>
</dbReference>
<dbReference type="RefSeq" id="WP_404549436.1">
    <property type="nucleotide sequence ID" value="NZ_JADIKJ010000069.1"/>
</dbReference>
<evidence type="ECO:0000313" key="2">
    <source>
        <dbReference type="EMBL" id="MFK2902276.1"/>
    </source>
</evidence>
<feature type="domain" description="Integrase catalytic" evidence="1">
    <location>
        <begin position="3"/>
        <end position="24"/>
    </location>
</feature>
<name>A0ABW8JPV0_9GAMM</name>
<comment type="caution">
    <text evidence="2">The sequence shown here is derived from an EMBL/GenBank/DDBJ whole genome shotgun (WGS) entry which is preliminary data.</text>
</comment>
<evidence type="ECO:0000259" key="1">
    <source>
        <dbReference type="Pfam" id="PF13683"/>
    </source>
</evidence>
<sequence>EATWQFLIDYNEQRPHDALGGMTPAEYRDQYAKSSTSEMSA</sequence>
<feature type="non-terminal residue" evidence="2">
    <location>
        <position position="1"/>
    </location>
</feature>
<dbReference type="InterPro" id="IPR001584">
    <property type="entry name" value="Integrase_cat-core"/>
</dbReference>
<dbReference type="EMBL" id="JADIKJ010000069">
    <property type="protein sequence ID" value="MFK2902276.1"/>
    <property type="molecule type" value="Genomic_DNA"/>
</dbReference>
<gene>
    <name evidence="2" type="ORF">ISP15_18260</name>
</gene>
<accession>A0ABW8JPV0</accession>
<proteinExistence type="predicted"/>
<keyword evidence="3" id="KW-1185">Reference proteome</keyword>